<evidence type="ECO:0008006" key="4">
    <source>
        <dbReference type="Google" id="ProtNLM"/>
    </source>
</evidence>
<evidence type="ECO:0000256" key="1">
    <source>
        <dbReference type="SAM" id="SignalP"/>
    </source>
</evidence>
<evidence type="ECO:0000313" key="2">
    <source>
        <dbReference type="EMBL" id="PWK62650.1"/>
    </source>
</evidence>
<dbReference type="AlphaFoldDB" id="A0A316GNB6"/>
<feature type="signal peptide" evidence="1">
    <location>
        <begin position="1"/>
        <end position="24"/>
    </location>
</feature>
<feature type="chain" id="PRO_5016433091" description="5-aminolevulic acid synthase" evidence="1">
    <location>
        <begin position="25"/>
        <end position="188"/>
    </location>
</feature>
<dbReference type="EMBL" id="QGGW01000001">
    <property type="protein sequence ID" value="PWK62650.1"/>
    <property type="molecule type" value="Genomic_DNA"/>
</dbReference>
<keyword evidence="3" id="KW-1185">Reference proteome</keyword>
<protein>
    <recommendedName>
        <fullName evidence="4">5-aminolevulic acid synthase</fullName>
    </recommendedName>
</protein>
<comment type="caution">
    <text evidence="2">The sequence shown here is derived from an EMBL/GenBank/DDBJ whole genome shotgun (WGS) entry which is preliminary data.</text>
</comment>
<evidence type="ECO:0000313" key="3">
    <source>
        <dbReference type="Proteomes" id="UP000245708"/>
    </source>
</evidence>
<accession>A0A316GNB6</accession>
<gene>
    <name evidence="2" type="ORF">C7455_101680</name>
</gene>
<proteinExistence type="predicted"/>
<reference evidence="2 3" key="1">
    <citation type="submission" date="2018-05" db="EMBL/GenBank/DDBJ databases">
        <title>Genomic Encyclopedia of Type Strains, Phase IV (KMG-IV): sequencing the most valuable type-strain genomes for metagenomic binning, comparative biology and taxonomic classification.</title>
        <authorList>
            <person name="Goeker M."/>
        </authorList>
    </citation>
    <scope>NUCLEOTIDE SEQUENCE [LARGE SCALE GENOMIC DNA]</scope>
    <source>
        <strain evidence="2 3">DSM 16097</strain>
    </source>
</reference>
<dbReference type="RefSeq" id="WP_146199913.1">
    <property type="nucleotide sequence ID" value="NZ_QGGW01000001.1"/>
</dbReference>
<dbReference type="OrthoDB" id="7658791at2"/>
<sequence>MARAKPARICAALFGLAIGLPAAAQDLPGLRDARDLVFAEDGAVEWQVFPDASLSPADIATLEQINLIQPQPYYAAMAIHPASGLASPRTSLAANYHDEDNARAAALAACGEACVVVMVIRPEGWQPGRALQLSAEATAALADDYRALARRARAMAISPATGQWGIGESPAAAIAACGAEDCRAVIEG</sequence>
<dbReference type="Proteomes" id="UP000245708">
    <property type="component" value="Unassembled WGS sequence"/>
</dbReference>
<name>A0A316GNB6_9RHOB</name>
<organism evidence="2 3">
    <name type="scientific">Roseicyclus mahoneyensis</name>
    <dbReference type="NCBI Taxonomy" id="164332"/>
    <lineage>
        <taxon>Bacteria</taxon>
        <taxon>Pseudomonadati</taxon>
        <taxon>Pseudomonadota</taxon>
        <taxon>Alphaproteobacteria</taxon>
        <taxon>Rhodobacterales</taxon>
        <taxon>Roseobacteraceae</taxon>
        <taxon>Roseicyclus</taxon>
    </lineage>
</organism>
<keyword evidence="1" id="KW-0732">Signal</keyword>